<dbReference type="Pfam" id="PF05721">
    <property type="entry name" value="PhyH"/>
    <property type="match status" value="1"/>
</dbReference>
<dbReference type="RefSeq" id="WP_395419073.1">
    <property type="nucleotide sequence ID" value="NZ_JBIPKE010000020.1"/>
</dbReference>
<organism evidence="2 3">
    <name type="scientific">Marinoscillum luteum</name>
    <dbReference type="NCBI Taxonomy" id="861051"/>
    <lineage>
        <taxon>Bacteria</taxon>
        <taxon>Pseudomonadati</taxon>
        <taxon>Bacteroidota</taxon>
        <taxon>Cytophagia</taxon>
        <taxon>Cytophagales</taxon>
        <taxon>Reichenbachiellaceae</taxon>
        <taxon>Marinoscillum</taxon>
    </lineage>
</organism>
<evidence type="ECO:0000313" key="3">
    <source>
        <dbReference type="Proteomes" id="UP001610063"/>
    </source>
</evidence>
<protein>
    <submittedName>
        <fullName evidence="2">Phytanoyl-CoA dioxygenase family protein</fullName>
    </submittedName>
</protein>
<dbReference type="PANTHER" id="PTHR20883:SF48">
    <property type="entry name" value="ECTOINE DIOXYGENASE"/>
    <property type="match status" value="1"/>
</dbReference>
<dbReference type="SUPFAM" id="SSF51197">
    <property type="entry name" value="Clavaminate synthase-like"/>
    <property type="match status" value="1"/>
</dbReference>
<evidence type="ECO:0000256" key="1">
    <source>
        <dbReference type="ARBA" id="ARBA00001954"/>
    </source>
</evidence>
<comment type="caution">
    <text evidence="2">The sequence shown here is derived from an EMBL/GenBank/DDBJ whole genome shotgun (WGS) entry which is preliminary data.</text>
</comment>
<dbReference type="GO" id="GO:0051213">
    <property type="term" value="F:dioxygenase activity"/>
    <property type="evidence" value="ECO:0007669"/>
    <property type="project" value="UniProtKB-KW"/>
</dbReference>
<reference evidence="2 3" key="1">
    <citation type="journal article" date="2013" name="Int. J. Syst. Evol. Microbiol.">
        <title>Marinoscillum luteum sp. nov., isolated from marine sediment.</title>
        <authorList>
            <person name="Cha I.T."/>
            <person name="Park S.J."/>
            <person name="Kim S.J."/>
            <person name="Kim J.G."/>
            <person name="Jung M.Y."/>
            <person name="Shin K.S."/>
            <person name="Kwon K.K."/>
            <person name="Yang S.H."/>
            <person name="Seo Y.S."/>
            <person name="Rhee S.K."/>
        </authorList>
    </citation>
    <scope>NUCLEOTIDE SEQUENCE [LARGE SCALE GENOMIC DNA]</scope>
    <source>
        <strain evidence="2 3">KCTC 23939</strain>
    </source>
</reference>
<evidence type="ECO:0000313" key="2">
    <source>
        <dbReference type="EMBL" id="MFH6985661.1"/>
    </source>
</evidence>
<dbReference type="Proteomes" id="UP001610063">
    <property type="component" value="Unassembled WGS sequence"/>
</dbReference>
<dbReference type="PANTHER" id="PTHR20883">
    <property type="entry name" value="PHYTANOYL-COA DIOXYGENASE DOMAIN CONTAINING 1"/>
    <property type="match status" value="1"/>
</dbReference>
<comment type="cofactor">
    <cofactor evidence="1">
        <name>Fe(2+)</name>
        <dbReference type="ChEBI" id="CHEBI:29033"/>
    </cofactor>
</comment>
<gene>
    <name evidence="2" type="ORF">ACHKAR_19570</name>
</gene>
<proteinExistence type="predicted"/>
<keyword evidence="2" id="KW-0223">Dioxygenase</keyword>
<dbReference type="InterPro" id="IPR008775">
    <property type="entry name" value="Phytyl_CoA_dOase-like"/>
</dbReference>
<keyword evidence="3" id="KW-1185">Reference proteome</keyword>
<dbReference type="EMBL" id="JBIPKE010000020">
    <property type="protein sequence ID" value="MFH6985661.1"/>
    <property type="molecule type" value="Genomic_DNA"/>
</dbReference>
<name>A0ABW7NDJ2_9BACT</name>
<sequence>MKSLFKDPQVTQKYQKDGYVILDLLSPLEIKAERDFFYQHVHDFDKEPLYESSRNNSDQTNDLINNHLQQVFLHKTLGHIRNATVYGGTYMVKPMGSEDYLPLHQDWSIVEEDQFETAFIWCPLQTTDQTNGGLFVVPGSHHFYQNRRSGSLPCPRIIPNRTIKPYVKHLKVSEGQVIIYSDKVFHGSHPNTRRTPRIVATARLVEQGARLTYYHRLSNEKVGVFYFSKDTYLNGITQLVQGKIPDGLQPEYLEDFRNEEINEANFIQNIKKHLPSPTVLNRLAAWFD</sequence>
<keyword evidence="2" id="KW-0560">Oxidoreductase</keyword>
<accession>A0ABW7NDJ2</accession>
<dbReference type="Gene3D" id="2.60.120.620">
    <property type="entry name" value="q2cbj1_9rhob like domain"/>
    <property type="match status" value="1"/>
</dbReference>